<gene>
    <name evidence="3" type="ORF">LZC94_34625</name>
</gene>
<feature type="chain" id="PRO_5047039329" description="Secreted protein" evidence="2">
    <location>
        <begin position="22"/>
        <end position="161"/>
    </location>
</feature>
<protein>
    <recommendedName>
        <fullName evidence="5">Secreted protein</fullName>
    </recommendedName>
</protein>
<evidence type="ECO:0000256" key="1">
    <source>
        <dbReference type="SAM" id="MobiDB-lite"/>
    </source>
</evidence>
<sequence length="161" mass="16167">MRVRARARALSSLVSACFVGAGWFVGCGSDDPSGNPRPADGGVSDGANLGDARADEDGPSGGGDAGGGCQVLRDEVARLRPAAKECTLGAPNQCGALVSDECCDISVTDANSDAVKRFARAVSAFHQHCRPLCPAVICANQPSKTCLRTDAGGGICSAGEG</sequence>
<dbReference type="RefSeq" id="WP_394822592.1">
    <property type="nucleotide sequence ID" value="NZ_CP089984.1"/>
</dbReference>
<accession>A0ABZ2LSZ3</accession>
<evidence type="ECO:0000256" key="2">
    <source>
        <dbReference type="SAM" id="SignalP"/>
    </source>
</evidence>
<organism evidence="3 4">
    <name type="scientific">Pendulispora albinea</name>
    <dbReference type="NCBI Taxonomy" id="2741071"/>
    <lineage>
        <taxon>Bacteria</taxon>
        <taxon>Pseudomonadati</taxon>
        <taxon>Myxococcota</taxon>
        <taxon>Myxococcia</taxon>
        <taxon>Myxococcales</taxon>
        <taxon>Sorangiineae</taxon>
        <taxon>Pendulisporaceae</taxon>
        <taxon>Pendulispora</taxon>
    </lineage>
</organism>
<evidence type="ECO:0000313" key="3">
    <source>
        <dbReference type="EMBL" id="WXB12973.1"/>
    </source>
</evidence>
<feature type="region of interest" description="Disordered" evidence="1">
    <location>
        <begin position="34"/>
        <end position="67"/>
    </location>
</feature>
<dbReference type="Proteomes" id="UP001370348">
    <property type="component" value="Chromosome"/>
</dbReference>
<dbReference type="PROSITE" id="PS51257">
    <property type="entry name" value="PROKAR_LIPOPROTEIN"/>
    <property type="match status" value="1"/>
</dbReference>
<feature type="signal peptide" evidence="2">
    <location>
        <begin position="1"/>
        <end position="21"/>
    </location>
</feature>
<name>A0ABZ2LSZ3_9BACT</name>
<keyword evidence="2" id="KW-0732">Signal</keyword>
<dbReference type="EMBL" id="CP089984">
    <property type="protein sequence ID" value="WXB12973.1"/>
    <property type="molecule type" value="Genomic_DNA"/>
</dbReference>
<keyword evidence="4" id="KW-1185">Reference proteome</keyword>
<proteinExistence type="predicted"/>
<evidence type="ECO:0008006" key="5">
    <source>
        <dbReference type="Google" id="ProtNLM"/>
    </source>
</evidence>
<reference evidence="3 4" key="1">
    <citation type="submission" date="2021-12" db="EMBL/GenBank/DDBJ databases">
        <title>Discovery of the Pendulisporaceae a myxobacterial family with distinct sporulation behavior and unique specialized metabolism.</title>
        <authorList>
            <person name="Garcia R."/>
            <person name="Popoff A."/>
            <person name="Bader C.D."/>
            <person name="Loehr J."/>
            <person name="Walesch S."/>
            <person name="Walt C."/>
            <person name="Boldt J."/>
            <person name="Bunk B."/>
            <person name="Haeckl F.J.F.P.J."/>
            <person name="Gunesch A.P."/>
            <person name="Birkelbach J."/>
            <person name="Nuebel U."/>
            <person name="Pietschmann T."/>
            <person name="Bach T."/>
            <person name="Mueller R."/>
        </authorList>
    </citation>
    <scope>NUCLEOTIDE SEQUENCE [LARGE SCALE GENOMIC DNA]</scope>
    <source>
        <strain evidence="3 4">MSr11954</strain>
    </source>
</reference>
<evidence type="ECO:0000313" key="4">
    <source>
        <dbReference type="Proteomes" id="UP001370348"/>
    </source>
</evidence>